<protein>
    <submittedName>
        <fullName evidence="2">Papain fold toxin 1</fullName>
    </submittedName>
</protein>
<dbReference type="Pfam" id="PF25310">
    <property type="entry name" value="VG15"/>
    <property type="match status" value="1"/>
</dbReference>
<dbReference type="InterPro" id="IPR028908">
    <property type="entry name" value="Tox-PL_dom"/>
</dbReference>
<dbReference type="InterPro" id="IPR057369">
    <property type="entry name" value="VG15"/>
</dbReference>
<evidence type="ECO:0000313" key="3">
    <source>
        <dbReference type="Proteomes" id="UP000192714"/>
    </source>
</evidence>
<dbReference type="RefSeq" id="WP_080863249.1">
    <property type="nucleotide sequence ID" value="NZ_NAQF01000002.1"/>
</dbReference>
<organism evidence="2 3">
    <name type="scientific">Bifidobacterium adolescentis</name>
    <dbReference type="NCBI Taxonomy" id="1680"/>
    <lineage>
        <taxon>Bacteria</taxon>
        <taxon>Bacillati</taxon>
        <taxon>Actinomycetota</taxon>
        <taxon>Actinomycetes</taxon>
        <taxon>Bifidobacteriales</taxon>
        <taxon>Bifidobacteriaceae</taxon>
        <taxon>Bifidobacterium</taxon>
    </lineage>
</organism>
<reference evidence="2 3" key="1">
    <citation type="submission" date="2017-03" db="EMBL/GenBank/DDBJ databases">
        <title>Maternal inheritance of bifidobacteria.</title>
        <authorList>
            <person name="Lugli G.A."/>
            <person name="Duranti S."/>
            <person name="Milani C."/>
            <person name="Mancabelli L."/>
        </authorList>
    </citation>
    <scope>NUCLEOTIDE SEQUENCE [LARGE SCALE GENOMIC DNA]</scope>
    <source>
        <strain evidence="2 3">1892B</strain>
    </source>
</reference>
<accession>A0AB73PI71</accession>
<dbReference type="AlphaFoldDB" id="A0AB73PI71"/>
<sequence length="463" mass="51954">MNLNNLNLPPERRKALEQVLDQAWKDYQDNLTNLTDAAADEIETVLERDPLNARETVREYTAAANRLADDYYATVRTAWAEYAGVAMPDFDPGSDLEPERVLWQVQGGFANTDYNGLTYSQVMAGQARSGATIDDLWPSFSNIDDAQQFITDMIRTGARLTERRNIRLDPTKPKWARVPKGPKTCAFCAMLASRGYAYTSEEAAGGKGNIYHADCHCQPMPNWGKQVLAGYDETAYKAEYERMKALADREYDGDILKAYRSSPGVCTDSVVPEALKKTPGRPPKFDAKHPFRTFLGSGNLRDAVVGTNPMFDEGPEYRNNCQRCVVAYEMRRRGYAVTAMPRPMDPRTGLPALDTDTNRWGSSFKGDWRSCGSDSGLDGASALLDEWGKGSRAFVEVEWLDGTRHVFVAENLKDGIHFMDPQTGSMNVSRYFEMVNHGMTRIMRVDDAEPTELVLKYCKEGQR</sequence>
<evidence type="ECO:0000313" key="2">
    <source>
        <dbReference type="EMBL" id="OQM58614.1"/>
    </source>
</evidence>
<feature type="domain" description="Tox-PL" evidence="1">
    <location>
        <begin position="319"/>
        <end position="424"/>
    </location>
</feature>
<comment type="caution">
    <text evidence="2">The sequence shown here is derived from an EMBL/GenBank/DDBJ whole genome shotgun (WGS) entry which is preliminary data.</text>
</comment>
<dbReference type="Proteomes" id="UP000192714">
    <property type="component" value="Unassembled WGS sequence"/>
</dbReference>
<proteinExistence type="predicted"/>
<name>A0AB73PI71_BIFAD</name>
<dbReference type="Pfam" id="PF15644">
    <property type="entry name" value="Gln_amidase"/>
    <property type="match status" value="1"/>
</dbReference>
<gene>
    <name evidence="2" type="ORF">B5789_0693</name>
</gene>
<dbReference type="EMBL" id="NAQF01000002">
    <property type="protein sequence ID" value="OQM58614.1"/>
    <property type="molecule type" value="Genomic_DNA"/>
</dbReference>
<evidence type="ECO:0000259" key="1">
    <source>
        <dbReference type="Pfam" id="PF15644"/>
    </source>
</evidence>